<dbReference type="InterPro" id="IPR056884">
    <property type="entry name" value="NPHP3-like_N"/>
</dbReference>
<dbReference type="GO" id="GO:0010992">
    <property type="term" value="P:ubiquitin recycling"/>
    <property type="evidence" value="ECO:0007669"/>
    <property type="project" value="TreeGrafter"/>
</dbReference>
<dbReference type="InterPro" id="IPR027417">
    <property type="entry name" value="P-loop_NTPase"/>
</dbReference>
<dbReference type="PROSITE" id="PS50837">
    <property type="entry name" value="NACHT"/>
    <property type="match status" value="1"/>
</dbReference>
<dbReference type="Gene3D" id="3.40.50.300">
    <property type="entry name" value="P-loop containing nucleotide triphosphate hydrolases"/>
    <property type="match status" value="1"/>
</dbReference>
<dbReference type="SUPFAM" id="SSF50960">
    <property type="entry name" value="TolB, C-terminal domain"/>
    <property type="match status" value="1"/>
</dbReference>
<feature type="repeat" description="WD" evidence="3">
    <location>
        <begin position="692"/>
        <end position="725"/>
    </location>
</feature>
<proteinExistence type="predicted"/>
<feature type="repeat" description="WD" evidence="3">
    <location>
        <begin position="902"/>
        <end position="943"/>
    </location>
</feature>
<dbReference type="GO" id="GO:0043161">
    <property type="term" value="P:proteasome-mediated ubiquitin-dependent protein catabolic process"/>
    <property type="evidence" value="ECO:0007669"/>
    <property type="project" value="TreeGrafter"/>
</dbReference>
<dbReference type="SUPFAM" id="SSF48452">
    <property type="entry name" value="TPR-like"/>
    <property type="match status" value="1"/>
</dbReference>
<dbReference type="PROSITE" id="PS00678">
    <property type="entry name" value="WD_REPEATS_1"/>
    <property type="match status" value="8"/>
</dbReference>
<feature type="repeat" description="WD" evidence="3">
    <location>
        <begin position="734"/>
        <end position="775"/>
    </location>
</feature>
<dbReference type="Pfam" id="PF13374">
    <property type="entry name" value="TPR_10"/>
    <property type="match status" value="1"/>
</dbReference>
<dbReference type="Pfam" id="PF00400">
    <property type="entry name" value="WD40"/>
    <property type="match status" value="8"/>
</dbReference>
<feature type="repeat" description="WD" evidence="3">
    <location>
        <begin position="776"/>
        <end position="817"/>
    </location>
</feature>
<feature type="repeat" description="WD" evidence="3">
    <location>
        <begin position="818"/>
        <end position="859"/>
    </location>
</feature>
<dbReference type="InterPro" id="IPR001680">
    <property type="entry name" value="WD40_rpt"/>
</dbReference>
<dbReference type="Pfam" id="PF25173">
    <property type="entry name" value="Beta-prop_WDR3_1st"/>
    <property type="match status" value="1"/>
</dbReference>
<feature type="repeat" description="WD" evidence="3">
    <location>
        <begin position="650"/>
        <end position="691"/>
    </location>
</feature>
<dbReference type="InterPro" id="IPR019775">
    <property type="entry name" value="WD40_repeat_CS"/>
</dbReference>
<evidence type="ECO:0000313" key="6">
    <source>
        <dbReference type="Proteomes" id="UP000800035"/>
    </source>
</evidence>
<feature type="repeat" description="WD" evidence="3">
    <location>
        <begin position="1070"/>
        <end position="1111"/>
    </location>
</feature>
<gene>
    <name evidence="5" type="ORF">CC80DRAFT_423226</name>
</gene>
<dbReference type="Pfam" id="PF24883">
    <property type="entry name" value="NPHP3_N"/>
    <property type="match status" value="1"/>
</dbReference>
<dbReference type="Gene3D" id="2.130.10.10">
    <property type="entry name" value="YVTN repeat-like/Quinoprotein amine dehydrogenase"/>
    <property type="match status" value="6"/>
</dbReference>
<reference evidence="5" key="1">
    <citation type="journal article" date="2020" name="Stud. Mycol.">
        <title>101 Dothideomycetes genomes: a test case for predicting lifestyles and emergence of pathogens.</title>
        <authorList>
            <person name="Haridas S."/>
            <person name="Albert R."/>
            <person name="Binder M."/>
            <person name="Bloem J."/>
            <person name="Labutti K."/>
            <person name="Salamov A."/>
            <person name="Andreopoulos B."/>
            <person name="Baker S."/>
            <person name="Barry K."/>
            <person name="Bills G."/>
            <person name="Bluhm B."/>
            <person name="Cannon C."/>
            <person name="Castanera R."/>
            <person name="Culley D."/>
            <person name="Daum C."/>
            <person name="Ezra D."/>
            <person name="Gonzalez J."/>
            <person name="Henrissat B."/>
            <person name="Kuo A."/>
            <person name="Liang C."/>
            <person name="Lipzen A."/>
            <person name="Lutzoni F."/>
            <person name="Magnuson J."/>
            <person name="Mondo S."/>
            <person name="Nolan M."/>
            <person name="Ohm R."/>
            <person name="Pangilinan J."/>
            <person name="Park H.-J."/>
            <person name="Ramirez L."/>
            <person name="Alfaro M."/>
            <person name="Sun H."/>
            <person name="Tritt A."/>
            <person name="Yoshinaga Y."/>
            <person name="Zwiers L.-H."/>
            <person name="Turgeon B."/>
            <person name="Goodwin S."/>
            <person name="Spatafora J."/>
            <person name="Crous P."/>
            <person name="Grigoriev I."/>
        </authorList>
    </citation>
    <scope>NUCLEOTIDE SEQUENCE</scope>
    <source>
        <strain evidence="5">CBS 675.92</strain>
    </source>
</reference>
<feature type="repeat" description="WD" evidence="3">
    <location>
        <begin position="608"/>
        <end position="649"/>
    </location>
</feature>
<dbReference type="GO" id="GO:0005634">
    <property type="term" value="C:nucleus"/>
    <property type="evidence" value="ECO:0007669"/>
    <property type="project" value="TreeGrafter"/>
</dbReference>
<dbReference type="InterPro" id="IPR011990">
    <property type="entry name" value="TPR-like_helical_dom_sf"/>
</dbReference>
<evidence type="ECO:0000256" key="1">
    <source>
        <dbReference type="ARBA" id="ARBA00022574"/>
    </source>
</evidence>
<accession>A0A6A5THR3</accession>
<feature type="repeat" description="WD" evidence="3">
    <location>
        <begin position="860"/>
        <end position="901"/>
    </location>
</feature>
<dbReference type="InterPro" id="IPR015943">
    <property type="entry name" value="WD40/YVTN_repeat-like_dom_sf"/>
</dbReference>
<keyword evidence="1 3" id="KW-0853">WD repeat</keyword>
<evidence type="ECO:0000313" key="5">
    <source>
        <dbReference type="EMBL" id="KAF1952151.1"/>
    </source>
</evidence>
<feature type="repeat" description="WD" evidence="3">
    <location>
        <begin position="986"/>
        <end position="1027"/>
    </location>
</feature>
<dbReference type="GO" id="GO:0005737">
    <property type="term" value="C:cytoplasm"/>
    <property type="evidence" value="ECO:0007669"/>
    <property type="project" value="TreeGrafter"/>
</dbReference>
<dbReference type="Gene3D" id="1.25.40.10">
    <property type="entry name" value="Tetratricopeptide repeat domain"/>
    <property type="match status" value="1"/>
</dbReference>
<evidence type="ECO:0000256" key="2">
    <source>
        <dbReference type="ARBA" id="ARBA00022737"/>
    </source>
</evidence>
<dbReference type="EMBL" id="ML977012">
    <property type="protein sequence ID" value="KAF1952151.1"/>
    <property type="molecule type" value="Genomic_DNA"/>
</dbReference>
<evidence type="ECO:0000259" key="4">
    <source>
        <dbReference type="PROSITE" id="PS50837"/>
    </source>
</evidence>
<dbReference type="SMART" id="SM00320">
    <property type="entry name" value="WD40"/>
    <property type="match status" value="13"/>
</dbReference>
<dbReference type="OrthoDB" id="674604at2759"/>
<keyword evidence="6" id="KW-1185">Reference proteome</keyword>
<feature type="repeat" description="WD" evidence="3">
    <location>
        <begin position="944"/>
        <end position="985"/>
    </location>
</feature>
<feature type="domain" description="NACHT" evidence="4">
    <location>
        <begin position="70"/>
        <end position="217"/>
    </location>
</feature>
<dbReference type="InterPro" id="IPR007111">
    <property type="entry name" value="NACHT_NTPase"/>
</dbReference>
<dbReference type="InterPro" id="IPR036322">
    <property type="entry name" value="WD40_repeat_dom_sf"/>
</dbReference>
<dbReference type="PANTHER" id="PTHR19849">
    <property type="entry name" value="PHOSPHOLIPASE A-2-ACTIVATING PROTEIN"/>
    <property type="match status" value="1"/>
</dbReference>
<dbReference type="CDD" id="cd00200">
    <property type="entry name" value="WD40"/>
    <property type="match status" value="2"/>
</dbReference>
<dbReference type="InterPro" id="IPR020472">
    <property type="entry name" value="WD40_PAC1"/>
</dbReference>
<keyword evidence="2" id="KW-0677">Repeat</keyword>
<evidence type="ECO:0000256" key="3">
    <source>
        <dbReference type="PROSITE-ProRule" id="PRU00221"/>
    </source>
</evidence>
<dbReference type="SUPFAM" id="SSF50978">
    <property type="entry name" value="WD40 repeat-like"/>
    <property type="match status" value="2"/>
</dbReference>
<feature type="repeat" description="WD" evidence="3">
    <location>
        <begin position="1038"/>
        <end position="1069"/>
    </location>
</feature>
<dbReference type="PROSITE" id="PS50294">
    <property type="entry name" value="WD_REPEATS_REGION"/>
    <property type="match status" value="11"/>
</dbReference>
<protein>
    <submittedName>
        <fullName evidence="5">Vegetative incompatibility protein HET-E-1</fullName>
    </submittedName>
</protein>
<dbReference type="GO" id="GO:0043130">
    <property type="term" value="F:ubiquitin binding"/>
    <property type="evidence" value="ECO:0007669"/>
    <property type="project" value="TreeGrafter"/>
</dbReference>
<sequence>MALLYGEGKQKAKNRLLKEIENENSWILPIAEGASFDSHMQEHNPKCLPNTRTELLCHIRKWANDRNSKSLFWIKGMAGTGKSTIARTVAQSFADQHQLGASFFFKSGEGERGNATRFFTTIAMDLIARVPGMRPGIRKAINADPAISEKALKDQFEKLILGPLSEAVPRQNTKLVVVIDAMDECKSDEDIRAILQLLPRTRALKSVSLRVFVTSRPELPIRLEFRQMHNSTYEDLVLHEVAKQTVERDIRMFITHELEEIQQRCGLPLDWPSKSQTQALVKLAVPLFIVASTACRYIGDHQAYPKKRLDGLLGDRKTRASTPGATYHPILAQLINGDGESGESWVDEFRRIVGSIVILESPLSMVSLAHLLDMEKEEIRCRLDSLHSVLSIPDNEDLPIRLLHLSFRDFLVDPGNKDNNAFWVDEKQAHKRLASDCLKLMAKRLRKNMCNLLVPGTSRRHIKERTISRCLPPELKYACSSWVHHVERGEDRIHDGEDVYTFLTTHFLHWLEALCIMEQTFKCIHMINTLQSLVDPVQKASSKFLHDAKRFVLRFRHVLEDTPLQIYSSALIFAPESTIRKTLAHHTPKWIGILPSVEDDCDACHSTIEGHEDVVNAVAASLDGKLLASASADKTVRLWDTATGACHSTLSGHGSSVTAMAFSPDSKLVVSGSADTTIRLWSASTGAFVSVFRDHSDSVTALAVSSDSKLVASASADKTVKLWDIGRKTCHSTLEGHSSTVGAIAFSPESDLIVSASADSELRLWDTKTGSCLGALSGHSGRVTCVAFSPDGKWVASGSYDKTIRLWDVEKGNCCSKLSNHSDRIRSVTFSPDGTLLASASDDCTVGLWDTTTESCLTMLEGHSKIVSAVAFSPNNQLIASASDDHTVRLWDVPEKSCRSIFKGHINEVKSAVFSSHGQLVVSASNDKTLRLWDVDMQSHSSKSHGHTSSVTDIAFSHNGKLIASASDDCTVRLWDTTTGLCGTTFEGHSATVRTVAFSPNDTLVASASDDGTLLLWDAADQSFMKPLSHFNAVNAVVAFSPDSKLLASASNGSKIQVWELASGTLHTTLTGHSGGITAIAFSPSDDLIASASEDSTIRLWKWESTGEFRNIPLDLSEPITVIAFSPTGDLFASASDNIIQLWDTAKNLSCATFTCRWPIRTVSFSPDGSYLTTDRGTVPFLLSDFYSASPSQGDSLRTFGIGNEWVYSGQYSLWLPPEYRSTCTAVYGNKICLGHATGRVTIFAFEAIKELDVSMTEIYKEKLGPNHPDTLTSMAILASRYRKQRRWKEAEDLEVWVMETRMRVLGDEHPDTLTAMSNLAYTLRSQSCSHEALSLM</sequence>
<dbReference type="PROSITE" id="PS50082">
    <property type="entry name" value="WD_REPEATS_2"/>
    <property type="match status" value="12"/>
</dbReference>
<dbReference type="SUPFAM" id="SSF52540">
    <property type="entry name" value="P-loop containing nucleoside triphosphate hydrolases"/>
    <property type="match status" value="1"/>
</dbReference>
<dbReference type="PANTHER" id="PTHR19849:SF1">
    <property type="entry name" value="F-BOX_WD REPEAT-CONTAINING PROTEIN 7"/>
    <property type="match status" value="1"/>
</dbReference>
<name>A0A6A5THR3_9PLEO</name>
<dbReference type="PRINTS" id="PR00320">
    <property type="entry name" value="GPROTEINBRPT"/>
</dbReference>
<dbReference type="Proteomes" id="UP000800035">
    <property type="component" value="Unassembled WGS sequence"/>
</dbReference>
<organism evidence="5 6">
    <name type="scientific">Byssothecium circinans</name>
    <dbReference type="NCBI Taxonomy" id="147558"/>
    <lineage>
        <taxon>Eukaryota</taxon>
        <taxon>Fungi</taxon>
        <taxon>Dikarya</taxon>
        <taxon>Ascomycota</taxon>
        <taxon>Pezizomycotina</taxon>
        <taxon>Dothideomycetes</taxon>
        <taxon>Pleosporomycetidae</taxon>
        <taxon>Pleosporales</taxon>
        <taxon>Massarineae</taxon>
        <taxon>Massarinaceae</taxon>
        <taxon>Byssothecium</taxon>
    </lineage>
</organism>